<protein>
    <recommendedName>
        <fullName evidence="15">Flavohemoprotein</fullName>
    </recommendedName>
    <alternativeName>
        <fullName evidence="15">Flavohemoglobin</fullName>
    </alternativeName>
    <alternativeName>
        <fullName evidence="15">Hemoglobin-like protein</fullName>
    </alternativeName>
    <alternativeName>
        <fullName evidence="15">Nitric oxide dioxygenase</fullName>
        <shortName evidence="15">NO oxygenase</shortName>
        <shortName evidence="15">NOD</shortName>
        <ecNumber evidence="15">1.14.12.17</ecNumber>
    </alternativeName>
</protein>
<evidence type="ECO:0000256" key="8">
    <source>
        <dbReference type="ARBA" id="ARBA00022827"/>
    </source>
</evidence>
<dbReference type="InterPro" id="IPR001433">
    <property type="entry name" value="OxRdtase_FAD/NAD-bd"/>
</dbReference>
<feature type="binding site" description="proximal binding residue" evidence="15">
    <location>
        <position position="85"/>
    </location>
    <ligand>
        <name>heme b</name>
        <dbReference type="ChEBI" id="CHEBI:60344"/>
    </ligand>
    <ligandPart>
        <name>Fe</name>
        <dbReference type="ChEBI" id="CHEBI:18248"/>
    </ligandPart>
</feature>
<evidence type="ECO:0000256" key="14">
    <source>
        <dbReference type="ARBA" id="ARBA00049433"/>
    </source>
</evidence>
<feature type="active site" description="Charge relay system" evidence="15">
    <location>
        <position position="137"/>
    </location>
</feature>
<dbReference type="EC" id="1.14.12.17" evidence="15"/>
<evidence type="ECO:0000313" key="19">
    <source>
        <dbReference type="Proteomes" id="UP001342826"/>
    </source>
</evidence>
<proteinExistence type="inferred from homology"/>
<dbReference type="GO" id="GO:0008941">
    <property type="term" value="F:nitric oxide dioxygenase NAD(P)H activity"/>
    <property type="evidence" value="ECO:0007669"/>
    <property type="project" value="UniProtKB-EC"/>
</dbReference>
<dbReference type="Proteomes" id="UP001342826">
    <property type="component" value="Unassembled WGS sequence"/>
</dbReference>
<feature type="binding site" evidence="15">
    <location>
        <begin position="206"/>
        <end position="209"/>
    </location>
    <ligand>
        <name>FAD</name>
        <dbReference type="ChEBI" id="CHEBI:57692"/>
    </ligand>
</feature>
<dbReference type="HAMAP" id="MF_01252">
    <property type="entry name" value="Hmp"/>
    <property type="match status" value="1"/>
</dbReference>
<keyword evidence="5 15" id="KW-0561">Oxygen transport</keyword>
<dbReference type="CDD" id="cd06184">
    <property type="entry name" value="flavohem_like_fad_nad_binding"/>
    <property type="match status" value="1"/>
</dbReference>
<keyword evidence="8 15" id="KW-0274">FAD</keyword>
<dbReference type="PRINTS" id="PR00406">
    <property type="entry name" value="CYTB5RDTASE"/>
</dbReference>
<feature type="region of interest" description="Reductase" evidence="15">
    <location>
        <begin position="149"/>
        <end position="430"/>
    </location>
</feature>
<accession>A0ABU6NTC4</accession>
<dbReference type="InterPro" id="IPR009050">
    <property type="entry name" value="Globin-like_sf"/>
</dbReference>
<keyword evidence="3 15" id="KW-0813">Transport</keyword>
<comment type="catalytic activity">
    <reaction evidence="13 15">
        <text>2 nitric oxide + NADH + 2 O2 = 2 nitrate + NAD(+) + H(+)</text>
        <dbReference type="Rhea" id="RHEA:19469"/>
        <dbReference type="ChEBI" id="CHEBI:15378"/>
        <dbReference type="ChEBI" id="CHEBI:15379"/>
        <dbReference type="ChEBI" id="CHEBI:16480"/>
        <dbReference type="ChEBI" id="CHEBI:17632"/>
        <dbReference type="ChEBI" id="CHEBI:57540"/>
        <dbReference type="ChEBI" id="CHEBI:57945"/>
        <dbReference type="EC" id="1.14.12.17"/>
    </reaction>
</comment>
<comment type="cofactor">
    <cofactor evidence="15">
        <name>FAD</name>
        <dbReference type="ChEBI" id="CHEBI:57692"/>
    </cofactor>
    <text evidence="15">Binds 1 FAD per subunit.</text>
</comment>
<dbReference type="InterPro" id="IPR008333">
    <property type="entry name" value="Cbr1-like_FAD-bd_dom"/>
</dbReference>
<evidence type="ECO:0000256" key="6">
    <source>
        <dbReference type="ARBA" id="ARBA00022630"/>
    </source>
</evidence>
<evidence type="ECO:0000256" key="7">
    <source>
        <dbReference type="ARBA" id="ARBA00022723"/>
    </source>
</evidence>
<feature type="site" description="Influences the redox potential of the prosthetic heme and FAD groups" evidence="15">
    <location>
        <position position="416"/>
    </location>
</feature>
<evidence type="ECO:0000256" key="10">
    <source>
        <dbReference type="ARBA" id="ARBA00023002"/>
    </source>
</evidence>
<dbReference type="RefSeq" id="WP_066235609.1">
    <property type="nucleotide sequence ID" value="NZ_JARTFQ010000008.1"/>
</dbReference>
<feature type="binding site" evidence="15">
    <location>
        <begin position="274"/>
        <end position="279"/>
    </location>
    <ligand>
        <name>NADP(+)</name>
        <dbReference type="ChEBI" id="CHEBI:58349"/>
    </ligand>
</feature>
<dbReference type="InterPro" id="IPR017927">
    <property type="entry name" value="FAD-bd_FR_type"/>
</dbReference>
<evidence type="ECO:0000256" key="5">
    <source>
        <dbReference type="ARBA" id="ARBA00022621"/>
    </source>
</evidence>
<dbReference type="InterPro" id="IPR012292">
    <property type="entry name" value="Globin/Proto"/>
</dbReference>
<keyword evidence="12 15" id="KW-0520">NAD</keyword>
<comment type="caution">
    <text evidence="18">The sequence shown here is derived from an EMBL/GenBank/DDBJ whole genome shotgun (WGS) entry which is preliminary data.</text>
</comment>
<evidence type="ECO:0000259" key="16">
    <source>
        <dbReference type="PROSITE" id="PS01033"/>
    </source>
</evidence>
<dbReference type="InterPro" id="IPR000971">
    <property type="entry name" value="Globin"/>
</dbReference>
<feature type="domain" description="FAD-binding FR-type" evidence="17">
    <location>
        <begin position="152"/>
        <end position="261"/>
    </location>
</feature>
<keyword evidence="6 15" id="KW-0285">Flavoprotein</keyword>
<dbReference type="CDD" id="cd14777">
    <property type="entry name" value="Yhb1-globin-like"/>
    <property type="match status" value="1"/>
</dbReference>
<feature type="binding site" evidence="15">
    <location>
        <begin position="417"/>
        <end position="420"/>
    </location>
    <ligand>
        <name>FAD</name>
        <dbReference type="ChEBI" id="CHEBI:57692"/>
    </ligand>
</feature>
<evidence type="ECO:0000256" key="3">
    <source>
        <dbReference type="ARBA" id="ARBA00022448"/>
    </source>
</evidence>
<keyword evidence="4 15" id="KW-0349">Heme</keyword>
<dbReference type="InterPro" id="IPR039261">
    <property type="entry name" value="FNR_nucleotide-bd"/>
</dbReference>
<evidence type="ECO:0000256" key="12">
    <source>
        <dbReference type="ARBA" id="ARBA00023027"/>
    </source>
</evidence>
<reference evidence="18 19" key="1">
    <citation type="submission" date="2023-03" db="EMBL/GenBank/DDBJ databases">
        <title>Bacillus Genome Sequencing.</title>
        <authorList>
            <person name="Dunlap C."/>
        </authorList>
    </citation>
    <scope>NUCLEOTIDE SEQUENCE [LARGE SCALE GENOMIC DNA]</scope>
    <source>
        <strain evidence="18 19">NRS-1717</strain>
    </source>
</reference>
<feature type="domain" description="Globin" evidence="16">
    <location>
        <begin position="1"/>
        <end position="138"/>
    </location>
</feature>
<evidence type="ECO:0000256" key="13">
    <source>
        <dbReference type="ARBA" id="ARBA00048649"/>
    </source>
</evidence>
<dbReference type="NCBIfam" id="NF009805">
    <property type="entry name" value="PRK13289.1"/>
    <property type="match status" value="1"/>
</dbReference>
<dbReference type="Pfam" id="PF00970">
    <property type="entry name" value="FAD_binding_6"/>
    <property type="match status" value="1"/>
</dbReference>
<dbReference type="PANTHER" id="PTHR43396">
    <property type="entry name" value="FLAVOHEMOPROTEIN"/>
    <property type="match status" value="1"/>
</dbReference>
<dbReference type="InterPro" id="IPR023950">
    <property type="entry name" value="Hmp"/>
</dbReference>
<dbReference type="PANTHER" id="PTHR43396:SF3">
    <property type="entry name" value="FLAVOHEMOPROTEIN"/>
    <property type="match status" value="1"/>
</dbReference>
<comment type="cofactor">
    <cofactor evidence="15">
        <name>heme b</name>
        <dbReference type="ChEBI" id="CHEBI:60344"/>
    </cofactor>
    <text evidence="15">Binds 1 heme b (iron(II)-protoporphyrin IX) group per subunit.</text>
</comment>
<dbReference type="InterPro" id="IPR017938">
    <property type="entry name" value="Riboflavin_synthase-like_b-brl"/>
</dbReference>
<keyword evidence="19" id="KW-1185">Reference proteome</keyword>
<feature type="active site" description="Charge relay system" evidence="15">
    <location>
        <position position="95"/>
    </location>
</feature>
<dbReference type="Pfam" id="PF00042">
    <property type="entry name" value="Globin"/>
    <property type="match status" value="1"/>
</dbReference>
<evidence type="ECO:0000256" key="9">
    <source>
        <dbReference type="ARBA" id="ARBA00022857"/>
    </source>
</evidence>
<dbReference type="Gene3D" id="3.40.50.80">
    <property type="entry name" value="Nucleotide-binding domain of ferredoxin-NADP reductase (FNR) module"/>
    <property type="match status" value="1"/>
</dbReference>
<dbReference type="SUPFAM" id="SSF63380">
    <property type="entry name" value="Riboflavin synthase domain-like"/>
    <property type="match status" value="1"/>
</dbReference>
<comment type="domain">
    <text evidence="15">Consists of two distinct domains; an N-terminal heme-containing oxygen-binding domain and a C-terminal reductase domain with binding sites for FAD and NAD(P)H.</text>
</comment>
<organism evidence="18 19">
    <name type="scientific">Metabacillus fastidiosus</name>
    <dbReference type="NCBI Taxonomy" id="1458"/>
    <lineage>
        <taxon>Bacteria</taxon>
        <taxon>Bacillati</taxon>
        <taxon>Bacillota</taxon>
        <taxon>Bacilli</taxon>
        <taxon>Bacillales</taxon>
        <taxon>Bacillaceae</taxon>
        <taxon>Metabacillus</taxon>
    </lineage>
</organism>
<dbReference type="PROSITE" id="PS51384">
    <property type="entry name" value="FAD_FR"/>
    <property type="match status" value="1"/>
</dbReference>
<keyword evidence="10 15" id="KW-0560">Oxidoreductase</keyword>
<comment type="similarity">
    <text evidence="1 15">In the C-terminal section; belongs to the flavoprotein pyridine nucleotide cytochrome reductase family.</text>
</comment>
<evidence type="ECO:0000256" key="2">
    <source>
        <dbReference type="ARBA" id="ARBA00008414"/>
    </source>
</evidence>
<keyword evidence="7 15" id="KW-0479">Metal-binding</keyword>
<evidence type="ECO:0000313" key="18">
    <source>
        <dbReference type="EMBL" id="MED4400403.1"/>
    </source>
</evidence>
<comment type="function">
    <text evidence="15">Is involved in NO detoxification in an aerobic process, termed nitric oxide dioxygenase (NOD) reaction that utilizes O(2) and NAD(P)H to convert NO to nitrate, which protects the bacterium from various noxious nitrogen compounds. Therefore, plays a central role in the inducible response to nitrosative stress.</text>
</comment>
<dbReference type="SUPFAM" id="SSF46458">
    <property type="entry name" value="Globin-like"/>
    <property type="match status" value="1"/>
</dbReference>
<evidence type="ECO:0000256" key="1">
    <source>
        <dbReference type="ARBA" id="ARBA00006401"/>
    </source>
</evidence>
<feature type="site" description="Influences the redox potential of the prosthetic heme and FAD groups" evidence="15">
    <location>
        <position position="84"/>
    </location>
</feature>
<keyword evidence="11 15" id="KW-0408">Iron</keyword>
<comment type="catalytic activity">
    <reaction evidence="14 15">
        <text>2 nitric oxide + NADPH + 2 O2 = 2 nitrate + NADP(+) + H(+)</text>
        <dbReference type="Rhea" id="RHEA:19465"/>
        <dbReference type="ChEBI" id="CHEBI:15378"/>
        <dbReference type="ChEBI" id="CHEBI:15379"/>
        <dbReference type="ChEBI" id="CHEBI:16480"/>
        <dbReference type="ChEBI" id="CHEBI:17632"/>
        <dbReference type="ChEBI" id="CHEBI:57783"/>
        <dbReference type="ChEBI" id="CHEBI:58349"/>
        <dbReference type="EC" id="1.14.12.17"/>
    </reaction>
</comment>
<sequence>MLSQKTIEIVKSTAPVLAEKGVEITKCFYKNLFSSHPELLNIFNHANQAKGRQQTALANTVYAAATYIDQLEVLIPAVKQIAHKHRSLAVKPEHYPIVGEHLLGAIKEVLGDAATDEIINAWAEAYGVIAQVFIDVEKEMYEEATNQTGGWKDFKKFKVVKKVEESAIITSFYLEPSDKTALPAFLPGQYITIRLSIPGETNLLNRQYSLSDAAGQSTFRISVKRESECTPKGKVSNYLHDHINMGDELEVTAPAGDFVLDAEKAAPVYLISGGVGITPMMSMLKTVAASQPKTHSSFAQKIMSMLKTKETAQLNNPVTFVHAAKNGEVHAFHDEVCETIENLQNARRYFVYEQPTSEDYVKKQFNGEGYLDFEKLSSIVKEKEAQFYICGPVEFMKATVINLEKLGVAEENIHYEFFGPALNLKEYEMA</sequence>
<gene>
    <name evidence="18" type="primary">hmpA</name>
    <name evidence="15" type="synonym">hmp</name>
    <name evidence="18" type="ORF">P9271_03475</name>
</gene>
<evidence type="ECO:0000256" key="11">
    <source>
        <dbReference type="ARBA" id="ARBA00023004"/>
    </source>
</evidence>
<keyword evidence="9 15" id="KW-0521">NADP</keyword>
<dbReference type="SUPFAM" id="SSF52343">
    <property type="entry name" value="Ferredoxin reductase-like, C-terminal NADP-linked domain"/>
    <property type="match status" value="1"/>
</dbReference>
<feature type="binding site" evidence="15">
    <location>
        <position position="190"/>
    </location>
    <ligand>
        <name>FAD</name>
        <dbReference type="ChEBI" id="CHEBI:57692"/>
    </ligand>
</feature>
<dbReference type="Gene3D" id="2.40.30.10">
    <property type="entry name" value="Translation factors"/>
    <property type="match status" value="1"/>
</dbReference>
<name>A0ABU6NTC4_9BACI</name>
<evidence type="ECO:0000259" key="17">
    <source>
        <dbReference type="PROSITE" id="PS51384"/>
    </source>
</evidence>
<feature type="site" description="Involved in heme-bound ligand stabilization and O-O bond activation" evidence="15">
    <location>
        <position position="29"/>
    </location>
</feature>
<evidence type="ECO:0000256" key="15">
    <source>
        <dbReference type="HAMAP-Rule" id="MF_01252"/>
    </source>
</evidence>
<dbReference type="EMBL" id="JARTFS010000003">
    <property type="protein sequence ID" value="MED4400403.1"/>
    <property type="molecule type" value="Genomic_DNA"/>
</dbReference>
<dbReference type="PROSITE" id="PS01033">
    <property type="entry name" value="GLOBIN"/>
    <property type="match status" value="1"/>
</dbReference>
<comment type="similarity">
    <text evidence="2 15">Belongs to the globin family. Two-domain flavohemoproteins subfamily.</text>
</comment>
<keyword evidence="15" id="KW-0216">Detoxification</keyword>
<evidence type="ECO:0000256" key="4">
    <source>
        <dbReference type="ARBA" id="ARBA00022617"/>
    </source>
</evidence>
<dbReference type="Pfam" id="PF00175">
    <property type="entry name" value="NAD_binding_1"/>
    <property type="match status" value="1"/>
</dbReference>
<dbReference type="GeneID" id="301143291"/>
<dbReference type="Gene3D" id="1.10.490.10">
    <property type="entry name" value="Globins"/>
    <property type="match status" value="1"/>
</dbReference>